<name>A0A8S5PST2_9CAUD</name>
<accession>A0A8S5PST2</accession>
<proteinExistence type="predicted"/>
<protein>
    <submittedName>
        <fullName evidence="1">Uncharacterized protein</fullName>
    </submittedName>
</protein>
<evidence type="ECO:0000313" key="1">
    <source>
        <dbReference type="EMBL" id="DAE09521.1"/>
    </source>
</evidence>
<dbReference type="EMBL" id="BK015488">
    <property type="protein sequence ID" value="DAE09521.1"/>
    <property type="molecule type" value="Genomic_DNA"/>
</dbReference>
<organism evidence="1">
    <name type="scientific">Siphoviridae sp. ct96x5</name>
    <dbReference type="NCBI Taxonomy" id="2825367"/>
    <lineage>
        <taxon>Viruses</taxon>
        <taxon>Duplodnaviria</taxon>
        <taxon>Heunggongvirae</taxon>
        <taxon>Uroviricota</taxon>
        <taxon>Caudoviricetes</taxon>
    </lineage>
</organism>
<sequence>MKYSMAVDFLRCSVHKCLLQSLFALYFDFRS</sequence>
<reference evidence="1" key="1">
    <citation type="journal article" date="2021" name="Proc. Natl. Acad. Sci. U.S.A.">
        <title>A Catalog of Tens of Thousands of Viruses from Human Metagenomes Reveals Hidden Associations with Chronic Diseases.</title>
        <authorList>
            <person name="Tisza M.J."/>
            <person name="Buck C.B."/>
        </authorList>
    </citation>
    <scope>NUCLEOTIDE SEQUENCE</scope>
    <source>
        <strain evidence="1">Ct96x5</strain>
    </source>
</reference>